<evidence type="ECO:0000313" key="2">
    <source>
        <dbReference type="Proteomes" id="UP001623660"/>
    </source>
</evidence>
<protein>
    <submittedName>
        <fullName evidence="1">Uncharacterized protein</fullName>
    </submittedName>
</protein>
<organism evidence="1 2">
    <name type="scientific">Candidatus Clostridium eludens</name>
    <dbReference type="NCBI Taxonomy" id="3381663"/>
    <lineage>
        <taxon>Bacteria</taxon>
        <taxon>Bacillati</taxon>
        <taxon>Bacillota</taxon>
        <taxon>Clostridia</taxon>
        <taxon>Eubacteriales</taxon>
        <taxon>Clostridiaceae</taxon>
        <taxon>Clostridium</taxon>
    </lineage>
</organism>
<comment type="caution">
    <text evidence="1">The sequence shown here is derived from an EMBL/GenBank/DDBJ whole genome shotgun (WGS) entry which is preliminary data.</text>
</comment>
<accession>A0ABW8SE82</accession>
<reference evidence="1 2" key="1">
    <citation type="submission" date="2024-11" db="EMBL/GenBank/DDBJ databases">
        <authorList>
            <person name="Heng Y.C."/>
            <person name="Lim A.C.H."/>
            <person name="Lee J.K.Y."/>
            <person name="Kittelmann S."/>
        </authorList>
    </citation>
    <scope>NUCLEOTIDE SEQUENCE [LARGE SCALE GENOMIC DNA]</scope>
    <source>
        <strain evidence="1 2">WILCCON 0269</strain>
    </source>
</reference>
<dbReference type="RefSeq" id="WP_406790151.1">
    <property type="nucleotide sequence ID" value="NZ_JBJHZX010000001.1"/>
</dbReference>
<dbReference type="Proteomes" id="UP001623660">
    <property type="component" value="Unassembled WGS sequence"/>
</dbReference>
<sequence>MRIYIRLNNGKSFKIPAPIGLIKAALSLGSFGVSAARRFIPENQRQYIDCINFRELKTSFDVLKNYKGLKIVEIKSKDQTEVTIII</sequence>
<keyword evidence="2" id="KW-1185">Reference proteome</keyword>
<name>A0ABW8SE82_9CLOT</name>
<gene>
    <name evidence="1" type="ORF">ACJDU8_00260</name>
</gene>
<proteinExistence type="predicted"/>
<dbReference type="EMBL" id="JBJHZX010000001">
    <property type="protein sequence ID" value="MFL0194027.1"/>
    <property type="molecule type" value="Genomic_DNA"/>
</dbReference>
<evidence type="ECO:0000313" key="1">
    <source>
        <dbReference type="EMBL" id="MFL0194027.1"/>
    </source>
</evidence>